<dbReference type="WBParaSite" id="MCU_006666-RA">
    <property type="protein sequence ID" value="MCU_006666-RA"/>
    <property type="gene ID" value="MCU_006666"/>
</dbReference>
<evidence type="ECO:0000256" key="1">
    <source>
        <dbReference type="SAM" id="MobiDB-lite"/>
    </source>
</evidence>
<feature type="region of interest" description="Disordered" evidence="1">
    <location>
        <begin position="1"/>
        <end position="26"/>
    </location>
</feature>
<proteinExistence type="predicted"/>
<evidence type="ECO:0000313" key="3">
    <source>
        <dbReference type="WBParaSite" id="MCU_006666-RA"/>
    </source>
</evidence>
<keyword evidence="2" id="KW-0472">Membrane</keyword>
<dbReference type="AlphaFoldDB" id="A0A5K3FAN7"/>
<feature type="transmembrane region" description="Helical" evidence="2">
    <location>
        <begin position="76"/>
        <end position="98"/>
    </location>
</feature>
<keyword evidence="2" id="KW-1133">Transmembrane helix</keyword>
<accession>A0A5K3FAN7</accession>
<keyword evidence="2" id="KW-0812">Transmembrane</keyword>
<evidence type="ECO:0000256" key="2">
    <source>
        <dbReference type="SAM" id="Phobius"/>
    </source>
</evidence>
<organism evidence="3">
    <name type="scientific">Mesocestoides corti</name>
    <name type="common">Flatworm</name>
    <dbReference type="NCBI Taxonomy" id="53468"/>
    <lineage>
        <taxon>Eukaryota</taxon>
        <taxon>Metazoa</taxon>
        <taxon>Spiralia</taxon>
        <taxon>Lophotrochozoa</taxon>
        <taxon>Platyhelminthes</taxon>
        <taxon>Cestoda</taxon>
        <taxon>Eucestoda</taxon>
        <taxon>Cyclophyllidea</taxon>
        <taxon>Mesocestoididae</taxon>
        <taxon>Mesocestoides</taxon>
    </lineage>
</organism>
<sequence>MKRTGTTEQALLTNHKPEPHVRRPPSESTTLATSFILYCSSFVSFSGWLLIFLACHWNTERHRIGCDQMGQQVCALIRRHTTVYILVLVFLFSCWSVPQRCNGCRKLVRGLAPSPWRVIQCPRDAAQPELAPLVT</sequence>
<feature type="compositionally biased region" description="Polar residues" evidence="1">
    <location>
        <begin position="1"/>
        <end position="12"/>
    </location>
</feature>
<reference evidence="3" key="1">
    <citation type="submission" date="2019-11" db="UniProtKB">
        <authorList>
            <consortium name="WormBaseParasite"/>
        </authorList>
    </citation>
    <scope>IDENTIFICATION</scope>
</reference>
<protein>
    <submittedName>
        <fullName evidence="3">Frizzled/Smoothened transmembrane domain-containing protein</fullName>
    </submittedName>
</protein>
<feature type="compositionally biased region" description="Basic and acidic residues" evidence="1">
    <location>
        <begin position="15"/>
        <end position="25"/>
    </location>
</feature>
<name>A0A5K3FAN7_MESCO</name>
<feature type="transmembrane region" description="Helical" evidence="2">
    <location>
        <begin position="35"/>
        <end position="55"/>
    </location>
</feature>